<evidence type="ECO:0000313" key="6">
    <source>
        <dbReference type="Proteomes" id="UP000570678"/>
    </source>
</evidence>
<dbReference type="RefSeq" id="WP_168433998.1">
    <property type="nucleotide sequence ID" value="NZ_JAAXOT010000035.1"/>
</dbReference>
<organism evidence="5 6">
    <name type="scientific">Nocardia flavorosea</name>
    <dbReference type="NCBI Taxonomy" id="53429"/>
    <lineage>
        <taxon>Bacteria</taxon>
        <taxon>Bacillati</taxon>
        <taxon>Actinomycetota</taxon>
        <taxon>Actinomycetes</taxon>
        <taxon>Mycobacteriales</taxon>
        <taxon>Nocardiaceae</taxon>
        <taxon>Nocardia</taxon>
    </lineage>
</organism>
<dbReference type="InterPro" id="IPR000424">
    <property type="entry name" value="Primosome_PriB/ssb"/>
</dbReference>
<evidence type="ECO:0000256" key="2">
    <source>
        <dbReference type="HAMAP-Rule" id="MF_00984"/>
    </source>
</evidence>
<protein>
    <recommendedName>
        <fullName evidence="2 3">Single-stranded DNA-binding protein</fullName>
        <shortName evidence="2">SSB</shortName>
    </recommendedName>
</protein>
<comment type="caution">
    <text evidence="5">The sequence shown here is derived from an EMBL/GenBank/DDBJ whole genome shotgun (WGS) entry which is preliminary data.</text>
</comment>
<proteinExistence type="inferred from homology"/>
<evidence type="ECO:0000256" key="4">
    <source>
        <dbReference type="SAM" id="MobiDB-lite"/>
    </source>
</evidence>
<dbReference type="NCBIfam" id="TIGR00621">
    <property type="entry name" value="ssb"/>
    <property type="match status" value="1"/>
</dbReference>
<comment type="caution">
    <text evidence="2">Lacks conserved residue(s) required for the propagation of feature annotation.</text>
</comment>
<dbReference type="AlphaFoldDB" id="A0A846YPG7"/>
<dbReference type="InterPro" id="IPR012340">
    <property type="entry name" value="NA-bd_OB-fold"/>
</dbReference>
<comment type="subunit">
    <text evidence="2">Homotetramer.</text>
</comment>
<feature type="compositionally biased region" description="Basic and acidic residues" evidence="4">
    <location>
        <begin position="134"/>
        <end position="144"/>
    </location>
</feature>
<dbReference type="Gene3D" id="2.40.50.140">
    <property type="entry name" value="Nucleic acid-binding proteins"/>
    <property type="match status" value="1"/>
</dbReference>
<reference evidence="5 6" key="1">
    <citation type="submission" date="2020-04" db="EMBL/GenBank/DDBJ databases">
        <title>MicrobeNet Type strains.</title>
        <authorList>
            <person name="Nicholson A.C."/>
        </authorList>
    </citation>
    <scope>NUCLEOTIDE SEQUENCE [LARGE SCALE GENOMIC DNA]</scope>
    <source>
        <strain evidence="5 6">JCM 3332</strain>
    </source>
</reference>
<sequence length="144" mass="15988">MNGKVVTTITGNLTADPELKFTPKGAAVMNFTVASTPRIYDANTGKWRDGEALFMRCTAWRDLAENMGESRIGRGTRVTVTGTLSQRSWEDDQGNKRTVIELDAEEVAASMRFAHVAVKRIRRDIEAPGQPARHAPEQDEKPPF</sequence>
<dbReference type="CDD" id="cd04496">
    <property type="entry name" value="SSB_OBF"/>
    <property type="match status" value="1"/>
</dbReference>
<feature type="region of interest" description="Disordered" evidence="4">
    <location>
        <begin position="124"/>
        <end position="144"/>
    </location>
</feature>
<keyword evidence="1 2" id="KW-0238">DNA-binding</keyword>
<dbReference type="InterPro" id="IPR011344">
    <property type="entry name" value="ssDNA-bd"/>
</dbReference>
<dbReference type="EMBL" id="JAAXOT010000035">
    <property type="protein sequence ID" value="NKY60997.1"/>
    <property type="molecule type" value="Genomic_DNA"/>
</dbReference>
<dbReference type="Pfam" id="PF00436">
    <property type="entry name" value="SSB"/>
    <property type="match status" value="1"/>
</dbReference>
<keyword evidence="6" id="KW-1185">Reference proteome</keyword>
<evidence type="ECO:0000256" key="3">
    <source>
        <dbReference type="RuleBase" id="RU000524"/>
    </source>
</evidence>
<dbReference type="HAMAP" id="MF_00984">
    <property type="entry name" value="SSB"/>
    <property type="match status" value="1"/>
</dbReference>
<name>A0A846YPG7_9NOCA</name>
<evidence type="ECO:0000313" key="5">
    <source>
        <dbReference type="EMBL" id="NKY60997.1"/>
    </source>
</evidence>
<dbReference type="PROSITE" id="PS50935">
    <property type="entry name" value="SSB"/>
    <property type="match status" value="1"/>
</dbReference>
<dbReference type="SUPFAM" id="SSF50249">
    <property type="entry name" value="Nucleic acid-binding proteins"/>
    <property type="match status" value="1"/>
</dbReference>
<dbReference type="GO" id="GO:0003697">
    <property type="term" value="F:single-stranded DNA binding"/>
    <property type="evidence" value="ECO:0007669"/>
    <property type="project" value="UniProtKB-UniRule"/>
</dbReference>
<evidence type="ECO:0000256" key="1">
    <source>
        <dbReference type="ARBA" id="ARBA00023125"/>
    </source>
</evidence>
<dbReference type="GO" id="GO:0006260">
    <property type="term" value="P:DNA replication"/>
    <property type="evidence" value="ECO:0007669"/>
    <property type="project" value="InterPro"/>
</dbReference>
<accession>A0A846YPG7</accession>
<gene>
    <name evidence="5" type="primary">ssb</name>
    <name evidence="5" type="ORF">HGA15_33660</name>
</gene>
<dbReference type="Proteomes" id="UP000570678">
    <property type="component" value="Unassembled WGS sequence"/>
</dbReference>